<gene>
    <name evidence="2" type="ORF">POVCU2_0053680</name>
</gene>
<feature type="transmembrane region" description="Helical" evidence="1">
    <location>
        <begin position="212"/>
        <end position="234"/>
    </location>
</feature>
<dbReference type="Pfam" id="PF05795">
    <property type="entry name" value="Plasmodium_Vir"/>
    <property type="match status" value="2"/>
</dbReference>
<proteinExistence type="predicted"/>
<dbReference type="EMBL" id="FLQU01000714">
    <property type="protein sequence ID" value="SBS89306.1"/>
    <property type="molecule type" value="Genomic_DNA"/>
</dbReference>
<dbReference type="AlphaFoldDB" id="A0A1A8WC47"/>
<name>A0A1A8WC47_PLAOA</name>
<accession>A0A1A8WC47</accession>
<evidence type="ECO:0000313" key="3">
    <source>
        <dbReference type="Proteomes" id="UP000078560"/>
    </source>
</evidence>
<reference evidence="3" key="1">
    <citation type="submission" date="2016-05" db="EMBL/GenBank/DDBJ databases">
        <authorList>
            <person name="Naeem Raeece"/>
        </authorList>
    </citation>
    <scope>NUCLEOTIDE SEQUENCE [LARGE SCALE GENOMIC DNA]</scope>
</reference>
<protein>
    <submittedName>
        <fullName evidence="2">PIR Superfamily Protein</fullName>
    </submittedName>
</protein>
<dbReference type="InterPro" id="IPR008780">
    <property type="entry name" value="Plasmodium_Vir"/>
</dbReference>
<keyword evidence="1" id="KW-0812">Transmembrane</keyword>
<evidence type="ECO:0000313" key="2">
    <source>
        <dbReference type="EMBL" id="SBS89306.1"/>
    </source>
</evidence>
<evidence type="ECO:0000256" key="1">
    <source>
        <dbReference type="SAM" id="Phobius"/>
    </source>
</evidence>
<keyword evidence="1" id="KW-0472">Membrane</keyword>
<sequence length="291" mass="34389">MTETIYSFVSLYNTFNSKIDGYNEEDSSDTSHYCNHYSHNFNNVKSTCYKVLMFLNHLEANNKPYYIAKGCRFLNYWLYKDDIHKKKNTFNAEQFYESLKRHHNSYFHGDLCGNNIEHISEDIIANIQKLIKLHEDFNNNVLTKKSLDHDCEEPLEYAGLYDTYMNDFCVDINNVFCVELENFKPKYDTYMINKKCAENVPKTLKSIQRVNIAAAVVLPFVIILVVPFITLILYKFTSFGPWLLPLIRKYNRILNNFNDENNHMVLSDSESHEPYINKRAYNIEYRSTINS</sequence>
<dbReference type="Proteomes" id="UP000078560">
    <property type="component" value="Unassembled WGS sequence"/>
</dbReference>
<keyword evidence="1" id="KW-1133">Transmembrane helix</keyword>
<organism evidence="2 3">
    <name type="scientific">Plasmodium ovale curtisi</name>
    <dbReference type="NCBI Taxonomy" id="864141"/>
    <lineage>
        <taxon>Eukaryota</taxon>
        <taxon>Sar</taxon>
        <taxon>Alveolata</taxon>
        <taxon>Apicomplexa</taxon>
        <taxon>Aconoidasida</taxon>
        <taxon>Haemosporida</taxon>
        <taxon>Plasmodiidae</taxon>
        <taxon>Plasmodium</taxon>
        <taxon>Plasmodium (Plasmodium)</taxon>
    </lineage>
</organism>